<dbReference type="Pfam" id="PF10262">
    <property type="entry name" value="Rdx"/>
    <property type="match status" value="1"/>
</dbReference>
<comment type="caution">
    <text evidence="2">The sequence shown here is derived from an EMBL/GenBank/DDBJ whole genome shotgun (WGS) entry which is preliminary data.</text>
</comment>
<dbReference type="InterPro" id="IPR036249">
    <property type="entry name" value="Thioredoxin-like_sf"/>
</dbReference>
<dbReference type="SUPFAM" id="SSF52833">
    <property type="entry name" value="Thioredoxin-like"/>
    <property type="match status" value="1"/>
</dbReference>
<evidence type="ECO:0000313" key="3">
    <source>
        <dbReference type="Proteomes" id="UP001229209"/>
    </source>
</evidence>
<protein>
    <submittedName>
        <fullName evidence="2">Selenoprotein W-related protein</fullName>
    </submittedName>
</protein>
<reference evidence="2 3" key="1">
    <citation type="submission" date="2023-07" db="EMBL/GenBank/DDBJ databases">
        <title>Genomic Encyclopedia of Type Strains, Phase IV (KMG-IV): sequencing the most valuable type-strain genomes for metagenomic binning, comparative biology and taxonomic classification.</title>
        <authorList>
            <person name="Goeker M."/>
        </authorList>
    </citation>
    <scope>NUCLEOTIDE SEQUENCE [LARGE SCALE GENOMIC DNA]</scope>
    <source>
        <strain evidence="2 3">DSM 25924</strain>
    </source>
</reference>
<evidence type="ECO:0000313" key="2">
    <source>
        <dbReference type="EMBL" id="MDP9728043.1"/>
    </source>
</evidence>
<keyword evidence="3" id="KW-1185">Reference proteome</keyword>
<gene>
    <name evidence="2" type="ORF">J2S04_000974</name>
</gene>
<accession>A0ABT9LUV0</accession>
<dbReference type="RefSeq" id="WP_203114734.1">
    <property type="nucleotide sequence ID" value="NZ_JAURUO010000004.1"/>
</dbReference>
<organism evidence="2 3">
    <name type="scientific">Alicyclobacillus tolerans</name>
    <dbReference type="NCBI Taxonomy" id="90970"/>
    <lineage>
        <taxon>Bacteria</taxon>
        <taxon>Bacillati</taxon>
        <taxon>Bacillota</taxon>
        <taxon>Bacilli</taxon>
        <taxon>Bacillales</taxon>
        <taxon>Alicyclobacillaceae</taxon>
        <taxon>Alicyclobacillus</taxon>
    </lineage>
</organism>
<evidence type="ECO:0000256" key="1">
    <source>
        <dbReference type="ARBA" id="ARBA00023284"/>
    </source>
</evidence>
<dbReference type="Gene3D" id="3.40.30.10">
    <property type="entry name" value="Glutaredoxin"/>
    <property type="match status" value="1"/>
</dbReference>
<dbReference type="NCBIfam" id="TIGR02174">
    <property type="entry name" value="CXXU_selWTH"/>
    <property type="match status" value="1"/>
</dbReference>
<proteinExistence type="predicted"/>
<sequence>MADGVSLRIEYCTSCGFLSVAMRVAEELLNRYRSGIAKLVFVPHFGDGSFDVYLDDECIFSKHEQGRFPERMEICKILEPYIRLI</sequence>
<keyword evidence="1" id="KW-0676">Redox-active center</keyword>
<dbReference type="Proteomes" id="UP001229209">
    <property type="component" value="Unassembled WGS sequence"/>
</dbReference>
<dbReference type="EMBL" id="JAURUO010000004">
    <property type="protein sequence ID" value="MDP9728043.1"/>
    <property type="molecule type" value="Genomic_DNA"/>
</dbReference>
<name>A0ABT9LUV0_9BACL</name>
<dbReference type="InterPro" id="IPR011893">
    <property type="entry name" value="Selenoprotein_Rdx-typ"/>
</dbReference>